<evidence type="ECO:0000256" key="1">
    <source>
        <dbReference type="SAM" id="MobiDB-lite"/>
    </source>
</evidence>
<protein>
    <submittedName>
        <fullName evidence="2">Uncharacterized protein</fullName>
    </submittedName>
</protein>
<proteinExistence type="predicted"/>
<dbReference type="EMBL" id="FOVG01000003">
    <property type="protein sequence ID" value="SFO12008.1"/>
    <property type="molecule type" value="Genomic_DNA"/>
</dbReference>
<keyword evidence="3" id="KW-1185">Reference proteome</keyword>
<dbReference type="AlphaFoldDB" id="A0A1I5EKK9"/>
<gene>
    <name evidence="2" type="ORF">SAMN05428971_2982</name>
</gene>
<name>A0A1I5EKK9_9GAMM</name>
<evidence type="ECO:0000313" key="2">
    <source>
        <dbReference type="EMBL" id="SFO12008.1"/>
    </source>
</evidence>
<feature type="compositionally biased region" description="Basic and acidic residues" evidence="1">
    <location>
        <begin position="1"/>
        <end position="17"/>
    </location>
</feature>
<organism evidence="2 3">
    <name type="scientific">Candidatus Pantoea varia</name>
    <dbReference type="NCBI Taxonomy" id="1881036"/>
    <lineage>
        <taxon>Bacteria</taxon>
        <taxon>Pseudomonadati</taxon>
        <taxon>Pseudomonadota</taxon>
        <taxon>Gammaproteobacteria</taxon>
        <taxon>Enterobacterales</taxon>
        <taxon>Erwiniaceae</taxon>
        <taxon>Pantoea</taxon>
    </lineage>
</organism>
<evidence type="ECO:0000313" key="3">
    <source>
        <dbReference type="Proteomes" id="UP000198968"/>
    </source>
</evidence>
<reference evidence="3" key="1">
    <citation type="submission" date="2016-10" db="EMBL/GenBank/DDBJ databases">
        <authorList>
            <person name="Varghese N."/>
            <person name="Submissions S."/>
        </authorList>
    </citation>
    <scope>NUCLEOTIDE SEQUENCE [LARGE SCALE GENOMIC DNA]</scope>
    <source>
        <strain evidence="3">OV426</strain>
    </source>
</reference>
<sequence>MKDDFTGQVMMHREKNRAGPGFVRNQASSQVMICFTMASVEMP</sequence>
<dbReference type="Proteomes" id="UP000198968">
    <property type="component" value="Unassembled WGS sequence"/>
</dbReference>
<accession>A0A1I5EKK9</accession>
<feature type="region of interest" description="Disordered" evidence="1">
    <location>
        <begin position="1"/>
        <end position="23"/>
    </location>
</feature>